<dbReference type="SUPFAM" id="SSF53448">
    <property type="entry name" value="Nucleotide-diphospho-sugar transferases"/>
    <property type="match status" value="1"/>
</dbReference>
<keyword evidence="3" id="KW-0808">Transferase</keyword>
<dbReference type="SUPFAM" id="SSF51182">
    <property type="entry name" value="RmlC-like cupins"/>
    <property type="match status" value="1"/>
</dbReference>
<dbReference type="OrthoDB" id="9806359at2"/>
<dbReference type="InterPro" id="IPR005835">
    <property type="entry name" value="NTP_transferase_dom"/>
</dbReference>
<comment type="caution">
    <text evidence="3">The sequence shown here is derived from an EMBL/GenBank/DDBJ whole genome shotgun (WGS) entry which is preliminary data.</text>
</comment>
<dbReference type="Gene3D" id="3.90.550.10">
    <property type="entry name" value="Spore Coat Polysaccharide Biosynthesis Protein SpsA, Chain A"/>
    <property type="match status" value="1"/>
</dbReference>
<protein>
    <submittedName>
        <fullName evidence="3">NTP transferase domain-containing protein</fullName>
    </submittedName>
</protein>
<evidence type="ECO:0000313" key="4">
    <source>
        <dbReference type="Proteomes" id="UP000490800"/>
    </source>
</evidence>
<dbReference type="PANTHER" id="PTHR46390:SF1">
    <property type="entry name" value="MANNOSE-1-PHOSPHATE GUANYLYLTRANSFERASE"/>
    <property type="match status" value="1"/>
</dbReference>
<dbReference type="InterPro" id="IPR051161">
    <property type="entry name" value="Mannose-6P_isomerase_type2"/>
</dbReference>
<proteinExistence type="predicted"/>
<dbReference type="AlphaFoldDB" id="A0A7X3K0G6"/>
<dbReference type="GO" id="GO:0004475">
    <property type="term" value="F:mannose-1-phosphate guanylyltransferase (GTP) activity"/>
    <property type="evidence" value="ECO:0007669"/>
    <property type="project" value="TreeGrafter"/>
</dbReference>
<dbReference type="InterPro" id="IPR014710">
    <property type="entry name" value="RmlC-like_jellyroll"/>
</dbReference>
<dbReference type="Proteomes" id="UP000490800">
    <property type="component" value="Unassembled WGS sequence"/>
</dbReference>
<organism evidence="3 4">
    <name type="scientific">Paenibacillus lutrae</name>
    <dbReference type="NCBI Taxonomy" id="2078573"/>
    <lineage>
        <taxon>Bacteria</taxon>
        <taxon>Bacillati</taxon>
        <taxon>Bacillota</taxon>
        <taxon>Bacilli</taxon>
        <taxon>Bacillales</taxon>
        <taxon>Paenibacillaceae</taxon>
        <taxon>Paenibacillus</taxon>
    </lineage>
</organism>
<accession>A0A7X3K0G6</accession>
<evidence type="ECO:0000259" key="1">
    <source>
        <dbReference type="Pfam" id="PF00483"/>
    </source>
</evidence>
<name>A0A7X3K0G6_9BACL</name>
<reference evidence="3 4" key="1">
    <citation type="journal article" date="2019" name="Microorganisms">
        <title>Paenibacillus lutrae sp. nov., A Chitinolytic Species Isolated from A River Otter in Castril Natural Park, Granada, Spain.</title>
        <authorList>
            <person name="Rodriguez M."/>
            <person name="Reina J.C."/>
            <person name="Bejar V."/>
            <person name="Llamas I."/>
        </authorList>
    </citation>
    <scope>NUCLEOTIDE SEQUENCE [LARGE SCALE GENOMIC DNA]</scope>
    <source>
        <strain evidence="3 4">N10</strain>
    </source>
</reference>
<feature type="domain" description="Nucleotidyl transferase" evidence="1">
    <location>
        <begin position="3"/>
        <end position="267"/>
    </location>
</feature>
<keyword evidence="4" id="KW-1185">Reference proteome</keyword>
<gene>
    <name evidence="3" type="ORF">EDM21_16750</name>
</gene>
<evidence type="ECO:0000313" key="3">
    <source>
        <dbReference type="EMBL" id="MVP01148.1"/>
    </source>
</evidence>
<dbReference type="Pfam" id="PF01050">
    <property type="entry name" value="MannoseP_isomer"/>
    <property type="match status" value="1"/>
</dbReference>
<feature type="domain" description="Mannose-6-phosphate isomerase type II C-terminal" evidence="2">
    <location>
        <begin position="339"/>
        <end position="443"/>
    </location>
</feature>
<dbReference type="InterPro" id="IPR001538">
    <property type="entry name" value="Man6P_isomerase-2_C"/>
</dbReference>
<dbReference type="GO" id="GO:0009298">
    <property type="term" value="P:GDP-mannose biosynthetic process"/>
    <property type="evidence" value="ECO:0007669"/>
    <property type="project" value="TreeGrafter"/>
</dbReference>
<dbReference type="InterPro" id="IPR029044">
    <property type="entry name" value="Nucleotide-diphossugar_trans"/>
</dbReference>
<dbReference type="Gene3D" id="2.60.120.10">
    <property type="entry name" value="Jelly Rolls"/>
    <property type="match status" value="1"/>
</dbReference>
<dbReference type="EMBL" id="RHLK01000010">
    <property type="protein sequence ID" value="MVP01148.1"/>
    <property type="molecule type" value="Genomic_DNA"/>
</dbReference>
<dbReference type="InterPro" id="IPR011051">
    <property type="entry name" value="RmlC_Cupin_sf"/>
</dbReference>
<dbReference type="Pfam" id="PF00483">
    <property type="entry name" value="NTP_transferase"/>
    <property type="match status" value="1"/>
</dbReference>
<evidence type="ECO:0000259" key="2">
    <source>
        <dbReference type="Pfam" id="PF01050"/>
    </source>
</evidence>
<dbReference type="RefSeq" id="WP_157337290.1">
    <property type="nucleotide sequence ID" value="NZ_RHLK01000010.1"/>
</dbReference>
<dbReference type="GO" id="GO:0005976">
    <property type="term" value="P:polysaccharide metabolic process"/>
    <property type="evidence" value="ECO:0007669"/>
    <property type="project" value="InterPro"/>
</dbReference>
<dbReference type="PANTHER" id="PTHR46390">
    <property type="entry name" value="MANNOSE-1-PHOSPHATE GUANYLYLTRANSFERASE"/>
    <property type="match status" value="1"/>
</dbReference>
<sequence length="464" mass="51223">MKIILLSGGSGKRLWPLSNEVRSKAFLNLLPAAGGGKESMIQRVCRQLSDAGLLSSTLIVTHSSQLEIMQSQIGSLVPILTEPHKRGTFTAIALATAYLHEQEPFTDEVLCFLPVDPFVENEFFERLPALPAILKQSASDLALLGTRPYFASTQYGYIVPRLTDTSASSYLPVARFSEKPDLETAQQLIAQKAFWNCGVFAFHRSFMLDAMRKRGLPIPYEDLIRLYDKLPEASFDEEIAEKTRHSVVVPYDGMWEDLGSWGALTTHLANSANGPGSVSDDSVNTHLVNELQIPVHIIEVPDIIVAANAEGILVASKQSSSRIKELKPNEGLPPMYEEKSWGSYRVLDLHPRQQEGELTEGTVTRKVRLEAGKHMPYQKHARRKEVWTLLSGSGEFVLNGKIIPVQAGDVLLIAPGAGCAIKAEQPIELIQVLIGTDLDQEEVPTFPATWEEVVRACRNGQDSD</sequence>